<dbReference type="OrthoDB" id="9805924at2"/>
<comment type="similarity">
    <text evidence="1">Belongs to the acetyltransferase family.</text>
</comment>
<dbReference type="PANTHER" id="PTHR10545:SF29">
    <property type="entry name" value="GH14572P-RELATED"/>
    <property type="match status" value="1"/>
</dbReference>
<gene>
    <name evidence="5" type="ORF">I215_08747</name>
</gene>
<dbReference type="EMBL" id="AMSG01000010">
    <property type="protein sequence ID" value="EKF55105.1"/>
    <property type="molecule type" value="Genomic_DNA"/>
</dbReference>
<dbReference type="Gene3D" id="3.40.630.30">
    <property type="match status" value="1"/>
</dbReference>
<feature type="domain" description="N-acetyltransferase" evidence="4">
    <location>
        <begin position="3"/>
        <end position="152"/>
    </location>
</feature>
<dbReference type="CDD" id="cd04301">
    <property type="entry name" value="NAT_SF"/>
    <property type="match status" value="1"/>
</dbReference>
<dbReference type="GO" id="GO:0008080">
    <property type="term" value="F:N-acetyltransferase activity"/>
    <property type="evidence" value="ECO:0007669"/>
    <property type="project" value="TreeGrafter"/>
</dbReference>
<proteinExistence type="inferred from homology"/>
<keyword evidence="2 5" id="KW-0808">Transferase</keyword>
<evidence type="ECO:0000256" key="2">
    <source>
        <dbReference type="ARBA" id="ARBA00022679"/>
    </source>
</evidence>
<dbReference type="InterPro" id="IPR016181">
    <property type="entry name" value="Acyl_CoA_acyltransferase"/>
</dbReference>
<dbReference type="SUPFAM" id="SSF55729">
    <property type="entry name" value="Acyl-CoA N-acyltransferases (Nat)"/>
    <property type="match status" value="1"/>
</dbReference>
<comment type="caution">
    <text evidence="5">The sequence shown here is derived from an EMBL/GenBank/DDBJ whole genome shotgun (WGS) entry which is preliminary data.</text>
</comment>
<dbReference type="Pfam" id="PF00583">
    <property type="entry name" value="Acetyltransf_1"/>
    <property type="match status" value="1"/>
</dbReference>
<sequence length="160" mass="18281">MKHTIRIATKSDMSQVLELIKELAEFEKEADAVVITKEDLERDGFSEHPLFKCFVAEMDGHIDGIALFYPRYSTWKGRTLHLEDLVVRGNKRGLGLGSALFKEVIAYGSKQGVRRIEWVVLNWNETAVEFYKKNGALVLSDWDTVQMDENGIKKFIAKNS</sequence>
<evidence type="ECO:0000259" key="4">
    <source>
        <dbReference type="PROSITE" id="PS51186"/>
    </source>
</evidence>
<evidence type="ECO:0000256" key="1">
    <source>
        <dbReference type="ARBA" id="ARBA00008694"/>
    </source>
</evidence>
<evidence type="ECO:0000256" key="3">
    <source>
        <dbReference type="ARBA" id="ARBA00023315"/>
    </source>
</evidence>
<dbReference type="STRING" id="555500.I215_08747"/>
<protein>
    <submittedName>
        <fullName evidence="5">GNAT family acetyltransferase</fullName>
    </submittedName>
</protein>
<keyword evidence="6" id="KW-1185">Reference proteome</keyword>
<dbReference type="FunFam" id="3.40.630.30:FF:000064">
    <property type="entry name" value="GNAT family acetyltransferase"/>
    <property type="match status" value="1"/>
</dbReference>
<dbReference type="InterPro" id="IPR051016">
    <property type="entry name" value="Diverse_Substrate_AcTransf"/>
</dbReference>
<dbReference type="Proteomes" id="UP000007364">
    <property type="component" value="Unassembled WGS sequence"/>
</dbReference>
<reference evidence="5 6" key="1">
    <citation type="journal article" date="2012" name="J. Bacteriol.">
        <title>Genome Sequence of Galbibacter marinum Type Strain ck-I2-15.</title>
        <authorList>
            <person name="Lai Q."/>
            <person name="Li C."/>
            <person name="Shao Z."/>
        </authorList>
    </citation>
    <scope>NUCLEOTIDE SEQUENCE [LARGE SCALE GENOMIC DNA]</scope>
    <source>
        <strain evidence="6">ck-I2-15</strain>
    </source>
</reference>
<dbReference type="RefSeq" id="WP_008991598.1">
    <property type="nucleotide sequence ID" value="NZ_AMSG01000010.1"/>
</dbReference>
<dbReference type="eggNOG" id="COG0456">
    <property type="taxonomic scope" value="Bacteria"/>
</dbReference>
<dbReference type="PROSITE" id="PS51186">
    <property type="entry name" value="GNAT"/>
    <property type="match status" value="1"/>
</dbReference>
<dbReference type="AlphaFoldDB" id="K2PRB6"/>
<name>K2PRB6_9FLAO</name>
<keyword evidence="3" id="KW-0012">Acyltransferase</keyword>
<evidence type="ECO:0000313" key="6">
    <source>
        <dbReference type="Proteomes" id="UP000007364"/>
    </source>
</evidence>
<accession>K2PRB6</accession>
<evidence type="ECO:0000313" key="5">
    <source>
        <dbReference type="EMBL" id="EKF55105.1"/>
    </source>
</evidence>
<organism evidence="5 6">
    <name type="scientific">Galbibacter marinus</name>
    <dbReference type="NCBI Taxonomy" id="555500"/>
    <lineage>
        <taxon>Bacteria</taxon>
        <taxon>Pseudomonadati</taxon>
        <taxon>Bacteroidota</taxon>
        <taxon>Flavobacteriia</taxon>
        <taxon>Flavobacteriales</taxon>
        <taxon>Flavobacteriaceae</taxon>
        <taxon>Galbibacter</taxon>
    </lineage>
</organism>
<dbReference type="PANTHER" id="PTHR10545">
    <property type="entry name" value="DIAMINE N-ACETYLTRANSFERASE"/>
    <property type="match status" value="1"/>
</dbReference>
<dbReference type="InterPro" id="IPR000182">
    <property type="entry name" value="GNAT_dom"/>
</dbReference>